<evidence type="ECO:0000313" key="4">
    <source>
        <dbReference type="Proteomes" id="UP000190435"/>
    </source>
</evidence>
<sequence length="333" mass="38288">MKLDDDFLKKLDASKNSAKTDGSAKEKVGDKSDKRLENIFKTDEAKTETQKNSSGTAFQVSNTSKGSEPPSARPPKQTRREAKIKMSKQEYRKELERLNFNAESKNYVLMLGKADSGKSFIIASLVYYMKTHLKGLVRLNQDLATDEEILLFNRIIEMFSNPQKSLQRTSELEFYELNLIYQPEDSTKPPMELTFVDASGEHFARAYKGEGASNVGELPDYLEAILESNVNCKFAFVYDQSLEAREREQRDRDEIFTPQVQMLSTLFDKIRAMQDKYGKTYPKILLLSKADKIPEKVKERYQHSPSRYAQAEENHLTSFANGYFREPENKAIF</sequence>
<dbReference type="EMBL" id="MUXU01000054">
    <property type="protein sequence ID" value="OOR88253.1"/>
    <property type="molecule type" value="Genomic_DNA"/>
</dbReference>
<gene>
    <name evidence="2" type="ORF">B0181_08395</name>
    <name evidence="3" type="ORF">NCTC10293_01494</name>
</gene>
<feature type="compositionally biased region" description="Polar residues" evidence="1">
    <location>
        <begin position="50"/>
        <end position="66"/>
    </location>
</feature>
<evidence type="ECO:0000313" key="5">
    <source>
        <dbReference type="Proteomes" id="UP000255279"/>
    </source>
</evidence>
<dbReference type="OrthoDB" id="5672334at2"/>
<proteinExistence type="predicted"/>
<accession>A0A1S9ZXV0</accession>
<dbReference type="Proteomes" id="UP000255279">
    <property type="component" value="Unassembled WGS sequence"/>
</dbReference>
<evidence type="ECO:0000313" key="2">
    <source>
        <dbReference type="EMBL" id="OOR88253.1"/>
    </source>
</evidence>
<reference evidence="3 5" key="2">
    <citation type="submission" date="2018-06" db="EMBL/GenBank/DDBJ databases">
        <authorList>
            <consortium name="Pathogen Informatics"/>
            <person name="Doyle S."/>
        </authorList>
    </citation>
    <scope>NUCLEOTIDE SEQUENCE [LARGE SCALE GENOMIC DNA]</scope>
    <source>
        <strain evidence="3 5">NCTC10293</strain>
    </source>
</reference>
<name>A0A1S9ZXV0_9GAMM</name>
<reference evidence="2 4" key="1">
    <citation type="submission" date="2017-02" db="EMBL/GenBank/DDBJ databases">
        <title>Draft genome sequence of Moraxella caviae CCUG 355 type strain.</title>
        <authorList>
            <person name="Engstrom-Jakobsson H."/>
            <person name="Salva-Serra F."/>
            <person name="Thorell K."/>
            <person name="Gonzales-Siles L."/>
            <person name="Karlsson R."/>
            <person name="Boulund F."/>
            <person name="Engstrand L."/>
            <person name="Moore E."/>
        </authorList>
    </citation>
    <scope>NUCLEOTIDE SEQUENCE [LARGE SCALE GENOMIC DNA]</scope>
    <source>
        <strain evidence="2 4">CCUG 355</strain>
    </source>
</reference>
<dbReference type="RefSeq" id="WP_078277058.1">
    <property type="nucleotide sequence ID" value="NZ_MUXU01000054.1"/>
</dbReference>
<evidence type="ECO:0000256" key="1">
    <source>
        <dbReference type="SAM" id="MobiDB-lite"/>
    </source>
</evidence>
<organism evidence="2 4">
    <name type="scientific">Moraxella caviae</name>
    <dbReference type="NCBI Taxonomy" id="34060"/>
    <lineage>
        <taxon>Bacteria</taxon>
        <taxon>Pseudomonadati</taxon>
        <taxon>Pseudomonadota</taxon>
        <taxon>Gammaproteobacteria</taxon>
        <taxon>Moraxellales</taxon>
        <taxon>Moraxellaceae</taxon>
        <taxon>Moraxella</taxon>
    </lineage>
</organism>
<keyword evidence="4" id="KW-1185">Reference proteome</keyword>
<dbReference type="STRING" id="34060.B0181_08395"/>
<evidence type="ECO:0000313" key="3">
    <source>
        <dbReference type="EMBL" id="STZ13915.1"/>
    </source>
</evidence>
<dbReference type="EMBL" id="UGQE01000004">
    <property type="protein sequence ID" value="STZ13915.1"/>
    <property type="molecule type" value="Genomic_DNA"/>
</dbReference>
<feature type="compositionally biased region" description="Basic and acidic residues" evidence="1">
    <location>
        <begin position="22"/>
        <end position="49"/>
    </location>
</feature>
<feature type="compositionally biased region" description="Basic and acidic residues" evidence="1">
    <location>
        <begin position="1"/>
        <end position="13"/>
    </location>
</feature>
<dbReference type="Proteomes" id="UP000190435">
    <property type="component" value="Unassembled WGS sequence"/>
</dbReference>
<feature type="region of interest" description="Disordered" evidence="1">
    <location>
        <begin position="1"/>
        <end position="87"/>
    </location>
</feature>
<dbReference type="AlphaFoldDB" id="A0A1S9ZXV0"/>
<feature type="compositionally biased region" description="Basic and acidic residues" evidence="1">
    <location>
        <begin position="78"/>
        <end position="87"/>
    </location>
</feature>
<protein>
    <submittedName>
        <fullName evidence="2">Uncharacterized protein</fullName>
    </submittedName>
</protein>